<dbReference type="RefSeq" id="XP_007748276.1">
    <property type="nucleotide sequence ID" value="XM_007750086.1"/>
</dbReference>
<dbReference type="HOGENOM" id="CLU_1777248_0_0_1"/>
<dbReference type="EMBL" id="AMGX01000016">
    <property type="protein sequence ID" value="EXJ67494.1"/>
    <property type="molecule type" value="Genomic_DNA"/>
</dbReference>
<dbReference type="STRING" id="1182543.W9XAM6"/>
<feature type="domain" description="Heterokaryon incompatibility" evidence="1">
    <location>
        <begin position="30"/>
        <end position="127"/>
    </location>
</feature>
<dbReference type="GeneID" id="19194203"/>
<sequence>MDERRPPSYEYTPWTLQATVCSLQCKSNCYDALSYSWGRDDRQENIIISSRSLAIGRNLWSFVIELFNQHGPIDTWADAICIDQGNTTEKNHQVHRMSQIYQAACQVHVWLGSNALGNLLKALNTPAWDTFFLSKDMANDLFDNSY</sequence>
<dbReference type="Pfam" id="PF06985">
    <property type="entry name" value="HET"/>
    <property type="match status" value="1"/>
</dbReference>
<dbReference type="PANTHER" id="PTHR24148">
    <property type="entry name" value="ANKYRIN REPEAT DOMAIN-CONTAINING PROTEIN 39 HOMOLOG-RELATED"/>
    <property type="match status" value="1"/>
</dbReference>
<keyword evidence="3" id="KW-1185">Reference proteome</keyword>
<dbReference type="Proteomes" id="UP000019471">
    <property type="component" value="Unassembled WGS sequence"/>
</dbReference>
<gene>
    <name evidence="2" type="ORF">A1O5_09507</name>
</gene>
<dbReference type="InterPro" id="IPR052895">
    <property type="entry name" value="HetReg/Transcr_Mod"/>
</dbReference>
<dbReference type="PANTHER" id="PTHR24148:SF64">
    <property type="entry name" value="HETEROKARYON INCOMPATIBILITY DOMAIN-CONTAINING PROTEIN"/>
    <property type="match status" value="1"/>
</dbReference>
<reference evidence="2 3" key="1">
    <citation type="submission" date="2013-03" db="EMBL/GenBank/DDBJ databases">
        <title>The Genome Sequence of Cladophialophora psammophila CBS 110553.</title>
        <authorList>
            <consortium name="The Broad Institute Genomics Platform"/>
            <person name="Cuomo C."/>
            <person name="de Hoog S."/>
            <person name="Gorbushina A."/>
            <person name="Walker B."/>
            <person name="Young S.K."/>
            <person name="Zeng Q."/>
            <person name="Gargeya S."/>
            <person name="Fitzgerald M."/>
            <person name="Haas B."/>
            <person name="Abouelleil A."/>
            <person name="Allen A.W."/>
            <person name="Alvarado L."/>
            <person name="Arachchi H.M."/>
            <person name="Berlin A.M."/>
            <person name="Chapman S.B."/>
            <person name="Gainer-Dewar J."/>
            <person name="Goldberg J."/>
            <person name="Griggs A."/>
            <person name="Gujja S."/>
            <person name="Hansen M."/>
            <person name="Howarth C."/>
            <person name="Imamovic A."/>
            <person name="Ireland A."/>
            <person name="Larimer J."/>
            <person name="McCowan C."/>
            <person name="Murphy C."/>
            <person name="Pearson M."/>
            <person name="Poon T.W."/>
            <person name="Priest M."/>
            <person name="Roberts A."/>
            <person name="Saif S."/>
            <person name="Shea T."/>
            <person name="Sisk P."/>
            <person name="Sykes S."/>
            <person name="Wortman J."/>
            <person name="Nusbaum C."/>
            <person name="Birren B."/>
        </authorList>
    </citation>
    <scope>NUCLEOTIDE SEQUENCE [LARGE SCALE GENOMIC DNA]</scope>
    <source>
        <strain evidence="2 3">CBS 110553</strain>
    </source>
</reference>
<dbReference type="InterPro" id="IPR010730">
    <property type="entry name" value="HET"/>
</dbReference>
<dbReference type="OrthoDB" id="2157530at2759"/>
<evidence type="ECO:0000313" key="3">
    <source>
        <dbReference type="Proteomes" id="UP000019471"/>
    </source>
</evidence>
<protein>
    <recommendedName>
        <fullName evidence="1">Heterokaryon incompatibility domain-containing protein</fullName>
    </recommendedName>
</protein>
<evidence type="ECO:0000313" key="2">
    <source>
        <dbReference type="EMBL" id="EXJ67494.1"/>
    </source>
</evidence>
<dbReference type="AlphaFoldDB" id="W9XAM6"/>
<name>W9XAM6_9EURO</name>
<comment type="caution">
    <text evidence="2">The sequence shown here is derived from an EMBL/GenBank/DDBJ whole genome shotgun (WGS) entry which is preliminary data.</text>
</comment>
<evidence type="ECO:0000259" key="1">
    <source>
        <dbReference type="Pfam" id="PF06985"/>
    </source>
</evidence>
<proteinExistence type="predicted"/>
<organism evidence="2 3">
    <name type="scientific">Cladophialophora psammophila CBS 110553</name>
    <dbReference type="NCBI Taxonomy" id="1182543"/>
    <lineage>
        <taxon>Eukaryota</taxon>
        <taxon>Fungi</taxon>
        <taxon>Dikarya</taxon>
        <taxon>Ascomycota</taxon>
        <taxon>Pezizomycotina</taxon>
        <taxon>Eurotiomycetes</taxon>
        <taxon>Chaetothyriomycetidae</taxon>
        <taxon>Chaetothyriales</taxon>
        <taxon>Herpotrichiellaceae</taxon>
        <taxon>Cladophialophora</taxon>
    </lineage>
</organism>
<accession>W9XAM6</accession>